<evidence type="ECO:0000313" key="7">
    <source>
        <dbReference type="EMBL" id="MBB4020107.1"/>
    </source>
</evidence>
<keyword evidence="8" id="KW-1185">Reference proteome</keyword>
<dbReference type="EMBL" id="JACIEN010000012">
    <property type="protein sequence ID" value="MBB4020107.1"/>
    <property type="molecule type" value="Genomic_DNA"/>
</dbReference>
<dbReference type="NCBIfam" id="TIGR00608">
    <property type="entry name" value="radc"/>
    <property type="match status" value="1"/>
</dbReference>
<dbReference type="GO" id="GO:0008237">
    <property type="term" value="F:metallopeptidase activity"/>
    <property type="evidence" value="ECO:0007669"/>
    <property type="project" value="UniProtKB-KW"/>
</dbReference>
<name>A0A840CCY4_9HYPH</name>
<dbReference type="GO" id="GO:0006508">
    <property type="term" value="P:proteolysis"/>
    <property type="evidence" value="ECO:0007669"/>
    <property type="project" value="UniProtKB-KW"/>
</dbReference>
<evidence type="ECO:0000256" key="4">
    <source>
        <dbReference type="ARBA" id="ARBA00022833"/>
    </source>
</evidence>
<organism evidence="7 8">
    <name type="scientific">Chelatococcus caeni</name>
    <dbReference type="NCBI Taxonomy" id="1348468"/>
    <lineage>
        <taxon>Bacteria</taxon>
        <taxon>Pseudomonadati</taxon>
        <taxon>Pseudomonadota</taxon>
        <taxon>Alphaproteobacteria</taxon>
        <taxon>Hyphomicrobiales</taxon>
        <taxon>Chelatococcaceae</taxon>
        <taxon>Chelatococcus</taxon>
    </lineage>
</organism>
<keyword evidence="4" id="KW-0862">Zinc</keyword>
<dbReference type="SUPFAM" id="SSF102712">
    <property type="entry name" value="JAB1/MPN domain"/>
    <property type="match status" value="1"/>
</dbReference>
<protein>
    <submittedName>
        <fullName evidence="7">DNA repair protein RadC</fullName>
    </submittedName>
</protein>
<accession>A0A840CCY4</accession>
<dbReference type="RefSeq" id="WP_183318971.1">
    <property type="nucleotide sequence ID" value="NZ_JACIEN010000012.1"/>
</dbReference>
<dbReference type="PANTHER" id="PTHR30471">
    <property type="entry name" value="DNA REPAIR PROTEIN RADC"/>
    <property type="match status" value="1"/>
</dbReference>
<dbReference type="InterPro" id="IPR037518">
    <property type="entry name" value="MPN"/>
</dbReference>
<comment type="caution">
    <text evidence="7">The sequence shown here is derived from an EMBL/GenBank/DDBJ whole genome shotgun (WGS) entry which is preliminary data.</text>
</comment>
<dbReference type="Pfam" id="PF04002">
    <property type="entry name" value="RadC"/>
    <property type="match status" value="1"/>
</dbReference>
<dbReference type="CDD" id="cd08071">
    <property type="entry name" value="MPN_DUF2466"/>
    <property type="match status" value="1"/>
</dbReference>
<dbReference type="PANTHER" id="PTHR30471:SF3">
    <property type="entry name" value="UPF0758 PROTEIN YEES-RELATED"/>
    <property type="match status" value="1"/>
</dbReference>
<evidence type="ECO:0000256" key="5">
    <source>
        <dbReference type="ARBA" id="ARBA00023049"/>
    </source>
</evidence>
<evidence type="ECO:0000313" key="8">
    <source>
        <dbReference type="Proteomes" id="UP000577362"/>
    </source>
</evidence>
<gene>
    <name evidence="7" type="ORF">GGR16_005171</name>
</gene>
<keyword evidence="2" id="KW-0479">Metal-binding</keyword>
<proteinExistence type="predicted"/>
<dbReference type="InterPro" id="IPR025657">
    <property type="entry name" value="RadC_JAB"/>
</dbReference>
<evidence type="ECO:0000259" key="6">
    <source>
        <dbReference type="PROSITE" id="PS50249"/>
    </source>
</evidence>
<sequence length="162" mass="18288">MTRHHRKLTIEPQPLRFSAQEQAVVYEARQILLRHLNQNPVLSSWQAVLDYCAITIRGEVERFHVLYLDRKNRLISDECLAIGTVDHVPVYPREVLRRSLALNATALIIVHNHPAGDPEPSAADLAMTKEIQKGCKVLGVTLHDHIIVGIGREVSLRARGEI</sequence>
<evidence type="ECO:0000256" key="2">
    <source>
        <dbReference type="ARBA" id="ARBA00022723"/>
    </source>
</evidence>
<evidence type="ECO:0000256" key="3">
    <source>
        <dbReference type="ARBA" id="ARBA00022801"/>
    </source>
</evidence>
<dbReference type="Gene3D" id="3.40.140.10">
    <property type="entry name" value="Cytidine Deaminase, domain 2"/>
    <property type="match status" value="1"/>
</dbReference>
<dbReference type="Proteomes" id="UP000577362">
    <property type="component" value="Unassembled WGS sequence"/>
</dbReference>
<evidence type="ECO:0000256" key="1">
    <source>
        <dbReference type="ARBA" id="ARBA00022670"/>
    </source>
</evidence>
<dbReference type="GO" id="GO:0046872">
    <property type="term" value="F:metal ion binding"/>
    <property type="evidence" value="ECO:0007669"/>
    <property type="project" value="UniProtKB-KW"/>
</dbReference>
<keyword evidence="5" id="KW-0482">Metalloprotease</keyword>
<feature type="domain" description="MPN" evidence="6">
    <location>
        <begin position="41"/>
        <end position="162"/>
    </location>
</feature>
<keyword evidence="3" id="KW-0378">Hydrolase</keyword>
<dbReference type="PROSITE" id="PS50249">
    <property type="entry name" value="MPN"/>
    <property type="match status" value="1"/>
</dbReference>
<dbReference type="AlphaFoldDB" id="A0A840CCY4"/>
<reference evidence="7 8" key="1">
    <citation type="submission" date="2020-08" db="EMBL/GenBank/DDBJ databases">
        <title>Genomic Encyclopedia of Type Strains, Phase IV (KMG-IV): sequencing the most valuable type-strain genomes for metagenomic binning, comparative biology and taxonomic classification.</title>
        <authorList>
            <person name="Goeker M."/>
        </authorList>
    </citation>
    <scope>NUCLEOTIDE SEQUENCE [LARGE SCALE GENOMIC DNA]</scope>
    <source>
        <strain evidence="7 8">DSM 103737</strain>
    </source>
</reference>
<keyword evidence="1" id="KW-0645">Protease</keyword>
<dbReference type="InterPro" id="IPR001405">
    <property type="entry name" value="UPF0758"/>
</dbReference>